<evidence type="ECO:0000313" key="1">
    <source>
        <dbReference type="EMBL" id="NRT86832.1"/>
    </source>
</evidence>
<dbReference type="InterPro" id="IPR057955">
    <property type="entry name" value="SF0329-like"/>
</dbReference>
<dbReference type="Proteomes" id="UP001193748">
    <property type="component" value="Unassembled WGS sequence"/>
</dbReference>
<comment type="caution">
    <text evidence="1">The sequence shown here is derived from an EMBL/GenBank/DDBJ whole genome shotgun (WGS) entry which is preliminary data.</text>
</comment>
<dbReference type="AlphaFoldDB" id="A0AAX0AVP6"/>
<protein>
    <submittedName>
        <fullName evidence="1">Uncharacterized protein</fullName>
    </submittedName>
</protein>
<gene>
    <name evidence="1" type="ORF">B0H41_000511</name>
</gene>
<evidence type="ECO:0000313" key="2">
    <source>
        <dbReference type="Proteomes" id="UP001193748"/>
    </source>
</evidence>
<reference evidence="1" key="1">
    <citation type="submission" date="2020-05" db="EMBL/GenBank/DDBJ databases">
        <authorList>
            <person name="Brown S."/>
            <person name="Huntemann M."/>
            <person name="Clum A."/>
            <person name="Spunde A."/>
            <person name="Palaniappan K."/>
            <person name="Ritter S."/>
            <person name="Mikhailova N."/>
            <person name="Chen I.-M."/>
            <person name="Stamatis D."/>
            <person name="Reddy T."/>
            <person name="O'Malley R."/>
            <person name="Daum C."/>
            <person name="Shapiro N."/>
            <person name="Ivanova N."/>
            <person name="Kyrpides N."/>
            <person name="Woyke T."/>
        </authorList>
    </citation>
    <scope>NUCLEOTIDE SEQUENCE</scope>
    <source>
        <strain evidence="1">DJ080</strain>
    </source>
</reference>
<dbReference type="RefSeq" id="WP_077843104.1">
    <property type="nucleotide sequence ID" value="NZ_JABSWK010000001.1"/>
</dbReference>
<name>A0AAX0AVP6_CLOBE</name>
<proteinExistence type="predicted"/>
<reference evidence="1" key="2">
    <citation type="journal article" date="2022" name="Nat. Biotechnol.">
        <title>Carbon-negative production of acetone and isopropanol by gas fermentation at industrial pilot scale.</title>
        <authorList>
            <person name="Liew F.E."/>
            <person name="Nogle R."/>
            <person name="Abdalla T."/>
            <person name="Rasor B.J."/>
            <person name="Canter C."/>
            <person name="Jensen R.O."/>
            <person name="Wang L."/>
            <person name="Strutz J."/>
            <person name="Chirania P."/>
            <person name="De Tissera S."/>
            <person name="Mueller A.P."/>
            <person name="Ruan Z."/>
            <person name="Gao A."/>
            <person name="Tran L."/>
            <person name="Engle N.L."/>
            <person name="Bromley J.C."/>
            <person name="Daniell J."/>
            <person name="Conrado R."/>
            <person name="Tschaplinski T.J."/>
            <person name="Giannone R.J."/>
            <person name="Hettich R.L."/>
            <person name="Karim A.S."/>
            <person name="Simpson S.D."/>
            <person name="Brown S.D."/>
            <person name="Leang C."/>
            <person name="Jewett M.C."/>
            <person name="Kopke M."/>
        </authorList>
    </citation>
    <scope>NUCLEOTIDE SEQUENCE</scope>
    <source>
        <strain evidence="1">DJ080</strain>
    </source>
</reference>
<dbReference type="Pfam" id="PF25753">
    <property type="entry name" value="SF0329"/>
    <property type="match status" value="1"/>
</dbReference>
<dbReference type="EMBL" id="JABSWW010000001">
    <property type="protein sequence ID" value="NRT86832.1"/>
    <property type="molecule type" value="Genomic_DNA"/>
</dbReference>
<sequence>MMWSKLRKEIRELITSELRQRIDIHCTCYHDAHDNYGEVWITLDGKKLFGGGHYYWYRIFQSSQEILSYDFALQHGGHQEFSKPKVESREVETLMRLGFNETGQITNSLENYINTPYEESLNSNNPIYKAFALVDKRLGKRRFLRIDITNEKHPLVKLFYKLRKECFK</sequence>
<accession>A0AAX0AVP6</accession>
<organism evidence="1 2">
    <name type="scientific">Clostridium beijerinckii</name>
    <name type="common">Clostridium MP</name>
    <dbReference type="NCBI Taxonomy" id="1520"/>
    <lineage>
        <taxon>Bacteria</taxon>
        <taxon>Bacillati</taxon>
        <taxon>Bacillota</taxon>
        <taxon>Clostridia</taxon>
        <taxon>Eubacteriales</taxon>
        <taxon>Clostridiaceae</taxon>
        <taxon>Clostridium</taxon>
    </lineage>
</organism>